<feature type="domain" description="Clr5" evidence="1">
    <location>
        <begin position="8"/>
        <end position="58"/>
    </location>
</feature>
<dbReference type="AlphaFoldDB" id="A0A5N6EB11"/>
<proteinExistence type="predicted"/>
<sequence length="245" mass="27568">MKHKSAPDIWEKKKHLIIDLYKHEGWPVKQVIKKVRTGDFNPSDGQLRSRLKKWGITKFPRQRKVKNSVDMNRVVACNTGKFKHTIFSGEKPILPGAENEHSDTPDIRTSTNCSYGLDKAGLYIQYTEPEPQFCYSSCAAIPPTICPPQPGDHMIPSGYYTEWLIRVFDSTSRSEYCTATAGPAAEGVEVVNWPWPLRYSMSLDPRLQTPAHVVLSYQSLGHASDFVAERVCPPSGLYDLPGMAQ</sequence>
<protein>
    <recommendedName>
        <fullName evidence="1">Clr5 domain-containing protein</fullName>
    </recommendedName>
</protein>
<dbReference type="InterPro" id="IPR025676">
    <property type="entry name" value="Clr5_dom"/>
</dbReference>
<name>A0A5N6EB11_9EURO</name>
<accession>A0A5N6EB11</accession>
<dbReference type="EMBL" id="ML733561">
    <property type="protein sequence ID" value="KAB8213984.1"/>
    <property type="molecule type" value="Genomic_DNA"/>
</dbReference>
<evidence type="ECO:0000313" key="3">
    <source>
        <dbReference type="Proteomes" id="UP000326799"/>
    </source>
</evidence>
<dbReference type="Pfam" id="PF14420">
    <property type="entry name" value="Clr5"/>
    <property type="match status" value="1"/>
</dbReference>
<organism evidence="2 3">
    <name type="scientific">Aspergillus novoparasiticus</name>
    <dbReference type="NCBI Taxonomy" id="986946"/>
    <lineage>
        <taxon>Eukaryota</taxon>
        <taxon>Fungi</taxon>
        <taxon>Dikarya</taxon>
        <taxon>Ascomycota</taxon>
        <taxon>Pezizomycotina</taxon>
        <taxon>Eurotiomycetes</taxon>
        <taxon>Eurotiomycetidae</taxon>
        <taxon>Eurotiales</taxon>
        <taxon>Aspergillaceae</taxon>
        <taxon>Aspergillus</taxon>
        <taxon>Aspergillus subgen. Circumdati</taxon>
    </lineage>
</organism>
<reference evidence="2 3" key="1">
    <citation type="submission" date="2019-04" db="EMBL/GenBank/DDBJ databases">
        <title>Fungal friends and foes A comparative genomics study of 23 Aspergillus species from section Flavi.</title>
        <authorList>
            <consortium name="DOE Joint Genome Institute"/>
            <person name="Kjaerbolling I."/>
            <person name="Vesth T.C."/>
            <person name="Frisvad J.C."/>
            <person name="Nybo J.L."/>
            <person name="Theobald S."/>
            <person name="Kildgaard S."/>
            <person name="Petersen T.I."/>
            <person name="Kuo A."/>
            <person name="Sato A."/>
            <person name="Lyhne E.K."/>
            <person name="Kogle M.E."/>
            <person name="Wiebenga A."/>
            <person name="Kun R.S."/>
            <person name="Lubbers R.J."/>
            <person name="Makela M.R."/>
            <person name="Barry K."/>
            <person name="Chovatia M."/>
            <person name="Clum A."/>
            <person name="Daum C."/>
            <person name="Haridas S."/>
            <person name="He G."/>
            <person name="LaButti K."/>
            <person name="Lipzen A."/>
            <person name="Mondo S."/>
            <person name="Pangilinan J."/>
            <person name="Riley R."/>
            <person name="Salamov A."/>
            <person name="Simmons B.A."/>
            <person name="Magnuson J.K."/>
            <person name="Henrissat B."/>
            <person name="Mortensen U.H."/>
            <person name="Larsen T.O."/>
            <person name="De vries R.P."/>
            <person name="Grigoriev I.V."/>
            <person name="Machida M."/>
            <person name="Baker S.E."/>
            <person name="Andersen M.R."/>
        </authorList>
    </citation>
    <scope>NUCLEOTIDE SEQUENCE [LARGE SCALE GENOMIC DNA]</scope>
    <source>
        <strain evidence="2 3">CBS 126849</strain>
    </source>
</reference>
<dbReference type="Proteomes" id="UP000326799">
    <property type="component" value="Unassembled WGS sequence"/>
</dbReference>
<evidence type="ECO:0000313" key="2">
    <source>
        <dbReference type="EMBL" id="KAB8213984.1"/>
    </source>
</evidence>
<keyword evidence="3" id="KW-1185">Reference proteome</keyword>
<evidence type="ECO:0000259" key="1">
    <source>
        <dbReference type="Pfam" id="PF14420"/>
    </source>
</evidence>
<gene>
    <name evidence="2" type="ORF">BDV33DRAFT_209698</name>
</gene>